<dbReference type="CDD" id="cd07067">
    <property type="entry name" value="HP_PGM_like"/>
    <property type="match status" value="1"/>
</dbReference>
<accession>A0ABT9NGP2</accession>
<dbReference type="InterPro" id="IPR000086">
    <property type="entry name" value="NUDIX_hydrolase_dom"/>
</dbReference>
<name>A0ABT9NGP2_9ACTO</name>
<dbReference type="Pfam" id="PF00293">
    <property type="entry name" value="NUDIX"/>
    <property type="match status" value="1"/>
</dbReference>
<dbReference type="SUPFAM" id="SSF55811">
    <property type="entry name" value="Nudix"/>
    <property type="match status" value="1"/>
</dbReference>
<dbReference type="InterPro" id="IPR015797">
    <property type="entry name" value="NUDIX_hydrolase-like_dom_sf"/>
</dbReference>
<dbReference type="Proteomes" id="UP001243212">
    <property type="component" value="Unassembled WGS sequence"/>
</dbReference>
<dbReference type="PANTHER" id="PTHR21340:SF0">
    <property type="entry name" value="BIS(5'-NUCLEOSYL)-TETRAPHOSPHATASE [ASYMMETRICAL]"/>
    <property type="match status" value="1"/>
</dbReference>
<dbReference type="InterPro" id="IPR029033">
    <property type="entry name" value="His_PPase_superfam"/>
</dbReference>
<evidence type="ECO:0000259" key="4">
    <source>
        <dbReference type="PROSITE" id="PS51462"/>
    </source>
</evidence>
<evidence type="ECO:0000256" key="3">
    <source>
        <dbReference type="RuleBase" id="RU003476"/>
    </source>
</evidence>
<sequence length="327" mass="37373">MVKPDVRGAGAVIWRKKDRKTQVLIVHRPMWDDWSFPKGKAKKGESLHECCIREMREETGLDVVLGVPLGWQHYTIAGGRKKEVRYWLAEVAEKSNPAVKLRPKVGLASKKEIDDARWVTIKQAKKLLTHKGDRTILGHMKDLWSDDKHETVPLLLARHTRATKRSAWMEKGKRGREETRPLTKTGYERAESLVRVFSAYGVERIVSSPWRRCVESVTPYAKAAGLAVETHDELTEAAHAKKQKPVASLIRNWLRKELLPTVVCLHRPTLPTVMQTIEDYTPQVIMRQVPEKDPWLKTGEVIVVHVANRRGKAPTIVALERIRPVIE</sequence>
<evidence type="ECO:0000256" key="2">
    <source>
        <dbReference type="ARBA" id="ARBA00022801"/>
    </source>
</evidence>
<dbReference type="SUPFAM" id="SSF53254">
    <property type="entry name" value="Phosphoglycerate mutase-like"/>
    <property type="match status" value="1"/>
</dbReference>
<evidence type="ECO:0000313" key="6">
    <source>
        <dbReference type="Proteomes" id="UP001243212"/>
    </source>
</evidence>
<evidence type="ECO:0000313" key="5">
    <source>
        <dbReference type="EMBL" id="MDP9806586.1"/>
    </source>
</evidence>
<organism evidence="5 6">
    <name type="scientific">Trueperella bonasi</name>
    <dbReference type="NCBI Taxonomy" id="312286"/>
    <lineage>
        <taxon>Bacteria</taxon>
        <taxon>Bacillati</taxon>
        <taxon>Actinomycetota</taxon>
        <taxon>Actinomycetes</taxon>
        <taxon>Actinomycetales</taxon>
        <taxon>Actinomycetaceae</taxon>
        <taxon>Trueperella</taxon>
    </lineage>
</organism>
<gene>
    <name evidence="5" type="ORF">J2S70_001168</name>
</gene>
<comment type="caution">
    <text evidence="5">The sequence shown here is derived from an EMBL/GenBank/DDBJ whole genome shotgun (WGS) entry which is preliminary data.</text>
</comment>
<dbReference type="InterPro" id="IPR013078">
    <property type="entry name" value="His_Pase_superF_clade-1"/>
</dbReference>
<evidence type="ECO:0000256" key="1">
    <source>
        <dbReference type="ARBA" id="ARBA00005582"/>
    </source>
</evidence>
<dbReference type="InterPro" id="IPR020476">
    <property type="entry name" value="Nudix_hydrolase"/>
</dbReference>
<keyword evidence="6" id="KW-1185">Reference proteome</keyword>
<dbReference type="GO" id="GO:0035539">
    <property type="term" value="F:8-oxo-7,8-dihydrodeoxyguanosine triphosphate pyrophosphatase activity"/>
    <property type="evidence" value="ECO:0007669"/>
    <property type="project" value="UniProtKB-EC"/>
</dbReference>
<dbReference type="PRINTS" id="PR00502">
    <property type="entry name" value="NUDIXFAMILY"/>
</dbReference>
<dbReference type="PANTHER" id="PTHR21340">
    <property type="entry name" value="DIADENOSINE 5,5-P1,P4-TETRAPHOSPHATE PYROPHOSPHOHYDROLASE MUTT"/>
    <property type="match status" value="1"/>
</dbReference>
<feature type="domain" description="Nudix hydrolase" evidence="4">
    <location>
        <begin position="4"/>
        <end position="142"/>
    </location>
</feature>
<dbReference type="InterPro" id="IPR051325">
    <property type="entry name" value="Nudix_hydrolase_domain"/>
</dbReference>
<dbReference type="Pfam" id="PF00300">
    <property type="entry name" value="His_Phos_1"/>
    <property type="match status" value="1"/>
</dbReference>
<dbReference type="Gene3D" id="3.90.79.10">
    <property type="entry name" value="Nucleoside Triphosphate Pyrophosphohydrolase"/>
    <property type="match status" value="1"/>
</dbReference>
<dbReference type="EMBL" id="JAUSQX010000001">
    <property type="protein sequence ID" value="MDP9806586.1"/>
    <property type="molecule type" value="Genomic_DNA"/>
</dbReference>
<keyword evidence="2 3" id="KW-0378">Hydrolase</keyword>
<reference evidence="5 6" key="1">
    <citation type="submission" date="2023-07" db="EMBL/GenBank/DDBJ databases">
        <title>Sequencing the genomes of 1000 actinobacteria strains.</title>
        <authorList>
            <person name="Klenk H.-P."/>
        </authorList>
    </citation>
    <scope>NUCLEOTIDE SEQUENCE [LARGE SCALE GENOMIC DNA]</scope>
    <source>
        <strain evidence="5 6">DSM 17163</strain>
    </source>
</reference>
<dbReference type="Gene3D" id="3.40.50.1240">
    <property type="entry name" value="Phosphoglycerate mutase-like"/>
    <property type="match status" value="1"/>
</dbReference>
<protein>
    <submittedName>
        <fullName evidence="5">8-oxo-dGTP diphosphatase</fullName>
        <ecNumber evidence="5">3.6.1.55</ecNumber>
    </submittedName>
</protein>
<dbReference type="EC" id="3.6.1.55" evidence="5"/>
<dbReference type="PROSITE" id="PS00893">
    <property type="entry name" value="NUDIX_BOX"/>
    <property type="match status" value="1"/>
</dbReference>
<dbReference type="RefSeq" id="WP_307682800.1">
    <property type="nucleotide sequence ID" value="NZ_JAUSQX010000001.1"/>
</dbReference>
<dbReference type="CDD" id="cd03673">
    <property type="entry name" value="NUDIX_Ap6A_hydrolase"/>
    <property type="match status" value="1"/>
</dbReference>
<proteinExistence type="inferred from homology"/>
<dbReference type="PROSITE" id="PS51462">
    <property type="entry name" value="NUDIX"/>
    <property type="match status" value="1"/>
</dbReference>
<dbReference type="InterPro" id="IPR020084">
    <property type="entry name" value="NUDIX_hydrolase_CS"/>
</dbReference>
<comment type="similarity">
    <text evidence="1 3">Belongs to the Nudix hydrolase family.</text>
</comment>